<evidence type="ECO:0000256" key="1">
    <source>
        <dbReference type="SAM" id="MobiDB-lite"/>
    </source>
</evidence>
<evidence type="ECO:0000313" key="2">
    <source>
        <dbReference type="EMBL" id="GAA4704570.1"/>
    </source>
</evidence>
<name>A0ABP8XBZ6_9MICO</name>
<dbReference type="RefSeq" id="WP_253867953.1">
    <property type="nucleotide sequence ID" value="NZ_BAABHM010000011.1"/>
</dbReference>
<dbReference type="EMBL" id="BAABHM010000011">
    <property type="protein sequence ID" value="GAA4704570.1"/>
    <property type="molecule type" value="Genomic_DNA"/>
</dbReference>
<feature type="region of interest" description="Disordered" evidence="1">
    <location>
        <begin position="93"/>
        <end position="112"/>
    </location>
</feature>
<dbReference type="Proteomes" id="UP001500843">
    <property type="component" value="Unassembled WGS sequence"/>
</dbReference>
<protein>
    <submittedName>
        <fullName evidence="2">Uncharacterized protein</fullName>
    </submittedName>
</protein>
<sequence length="112" mass="11492">MSDTITTSPTPEKPTLLDAVAEFASVFSRGDTADDLAVRLSCAEVDALAGILRAFGRDEAADLWIAEHATDDDEGDTHTLGAALAAQPPGRCQAASASSVSSSSGSRIAAIW</sequence>
<feature type="compositionally biased region" description="Low complexity" evidence="1">
    <location>
        <begin position="94"/>
        <end position="112"/>
    </location>
</feature>
<gene>
    <name evidence="2" type="ORF">GCM10023198_27830</name>
</gene>
<comment type="caution">
    <text evidence="2">The sequence shown here is derived from an EMBL/GenBank/DDBJ whole genome shotgun (WGS) entry which is preliminary data.</text>
</comment>
<reference evidence="3" key="1">
    <citation type="journal article" date="2019" name="Int. J. Syst. Evol. Microbiol.">
        <title>The Global Catalogue of Microorganisms (GCM) 10K type strain sequencing project: providing services to taxonomists for standard genome sequencing and annotation.</title>
        <authorList>
            <consortium name="The Broad Institute Genomics Platform"/>
            <consortium name="The Broad Institute Genome Sequencing Center for Infectious Disease"/>
            <person name="Wu L."/>
            <person name="Ma J."/>
        </authorList>
    </citation>
    <scope>NUCLEOTIDE SEQUENCE [LARGE SCALE GENOMIC DNA]</scope>
    <source>
        <strain evidence="3">JCM 17975</strain>
    </source>
</reference>
<proteinExistence type="predicted"/>
<accession>A0ABP8XBZ6</accession>
<evidence type="ECO:0000313" key="3">
    <source>
        <dbReference type="Proteomes" id="UP001500843"/>
    </source>
</evidence>
<keyword evidence="3" id="KW-1185">Reference proteome</keyword>
<organism evidence="2 3">
    <name type="scientific">Promicromonospora umidemergens</name>
    <dbReference type="NCBI Taxonomy" id="629679"/>
    <lineage>
        <taxon>Bacteria</taxon>
        <taxon>Bacillati</taxon>
        <taxon>Actinomycetota</taxon>
        <taxon>Actinomycetes</taxon>
        <taxon>Micrococcales</taxon>
        <taxon>Promicromonosporaceae</taxon>
        <taxon>Promicromonospora</taxon>
    </lineage>
</organism>